<dbReference type="SMART" id="SM00086">
    <property type="entry name" value="PAC"/>
    <property type="match status" value="1"/>
</dbReference>
<dbReference type="GO" id="GO:0001666">
    <property type="term" value="P:response to hypoxia"/>
    <property type="evidence" value="ECO:0007669"/>
    <property type="project" value="UniProtKB-ARBA"/>
</dbReference>
<dbReference type="EMBL" id="AYCK01020103">
    <property type="status" value="NOT_ANNOTATED_CDS"/>
    <property type="molecule type" value="Genomic_DNA"/>
</dbReference>
<dbReference type="PANTHER" id="PTHR23042">
    <property type="entry name" value="CIRCADIAN PROTEIN CLOCK/ARNT/BMAL/PAS"/>
    <property type="match status" value="1"/>
</dbReference>
<dbReference type="InterPro" id="IPR050933">
    <property type="entry name" value="Circadian_TF"/>
</dbReference>
<dbReference type="EMBL" id="AYCK01020106">
    <property type="status" value="NOT_ANNOTATED_CDS"/>
    <property type="molecule type" value="Genomic_DNA"/>
</dbReference>
<feature type="domain" description="PAS" evidence="10">
    <location>
        <begin position="133"/>
        <end position="205"/>
    </location>
</feature>
<evidence type="ECO:0000313" key="13">
    <source>
        <dbReference type="Proteomes" id="UP000028760"/>
    </source>
</evidence>
<dbReference type="Ensembl" id="ENSPFOT00000030198.1">
    <property type="protein sequence ID" value="ENSPFOP00000030099.1"/>
    <property type="gene ID" value="ENSPFOG00000000603.2"/>
</dbReference>
<keyword evidence="4" id="KW-0805">Transcription regulation</keyword>
<keyword evidence="5" id="KW-0238">DNA-binding</keyword>
<reference evidence="13" key="1">
    <citation type="submission" date="2013-10" db="EMBL/GenBank/DDBJ databases">
        <authorList>
            <person name="Schartl M."/>
            <person name="Warren W."/>
        </authorList>
    </citation>
    <scope>NUCLEOTIDE SEQUENCE [LARGE SCALE GENOMIC DNA]</scope>
    <source>
        <strain evidence="13">female</strain>
    </source>
</reference>
<feature type="region of interest" description="Disordered" evidence="9">
    <location>
        <begin position="505"/>
        <end position="537"/>
    </location>
</feature>
<dbReference type="Proteomes" id="UP000028760">
    <property type="component" value="Unassembled WGS sequence"/>
</dbReference>
<sequence>MATPAAVNPSEIASELPGPVAMPGGVGSGQVRMAGAVSGRGGKRRSGGMDFDDEDGEGPSKFSRENHSEIERRRRNKMTQYITELSDMVPTCSALARKPDKLTILRMAVSHMKSMRGTGNTSTDGAYKPSFLTEQELKHLILEAADGFLFVVAAETGRVIYVSDSVTPVLNHPQSEWLGSTLYEQVHPDDVDKLREQLSTSENSMTGRILDLKTGTVKKEGQQSSMRMCMGSRRSFICRMRCGSAPLDHISLNRLSNMRKRYRNGLGPSKEGEAQYSVVHCTGYIKAWPPAGMTIPEEDSEAGQTGKYCLVAIGRLQVTSSPVSMDMNGLSVPTEFLSRHNSDGVITFVDPRCINVIGYQPQDLLGKDILEFCHPEDQSHLRESFQQVVKLKGQVLSVMYRFRLKNREWMLIRTSSFTFQNPYSDEIEYIICTNTNVKQLQQQQAELEVHQRDGITAYDLSQVPVAGVSSGVHDTGKTIDKTETLFSQERDPRFAEMYTSISGAGDKKMMVPSSTAGGQPLYTQSSPFQQGHSAKSFSSSVIHVPGVNDIQSSGSSNQNLAQISRQLNTGQVAWSGNRPPFAGQTTQLRTS</sequence>
<dbReference type="PRINTS" id="PR00785">
    <property type="entry name" value="NCTRNSLOCATR"/>
</dbReference>
<evidence type="ECO:0000256" key="2">
    <source>
        <dbReference type="ARBA" id="ARBA00022491"/>
    </source>
</evidence>
<dbReference type="SUPFAM" id="SSF55785">
    <property type="entry name" value="PYP-like sensor domain (PAS domain)"/>
    <property type="match status" value="2"/>
</dbReference>
<dbReference type="SMART" id="SM00353">
    <property type="entry name" value="HLH"/>
    <property type="match status" value="1"/>
</dbReference>
<dbReference type="InterPro" id="IPR000014">
    <property type="entry name" value="PAS"/>
</dbReference>
<dbReference type="EMBL" id="AYCK01020104">
    <property type="status" value="NOT_ANNOTATED_CDS"/>
    <property type="molecule type" value="Genomic_DNA"/>
</dbReference>
<feature type="domain" description="BHLH" evidence="11">
    <location>
        <begin position="62"/>
        <end position="115"/>
    </location>
</feature>
<dbReference type="EMBL" id="AYCK01020107">
    <property type="status" value="NOT_ANNOTATED_CDS"/>
    <property type="molecule type" value="Genomic_DNA"/>
</dbReference>
<dbReference type="FunFam" id="4.10.280.10:FF:000011">
    <property type="entry name" value="Aryl hydrocarbon receptor nuclear translocator 2"/>
    <property type="match status" value="1"/>
</dbReference>
<keyword evidence="6" id="KW-0804">Transcription</keyword>
<dbReference type="EMBL" id="AYCK01020105">
    <property type="status" value="NOT_ANNOTATED_CDS"/>
    <property type="molecule type" value="Genomic_DNA"/>
</dbReference>
<dbReference type="AlphaFoldDB" id="A0A096MFA8"/>
<dbReference type="GO" id="GO:0045893">
    <property type="term" value="P:positive regulation of DNA-templated transcription"/>
    <property type="evidence" value="ECO:0007669"/>
    <property type="project" value="UniProtKB-ARBA"/>
</dbReference>
<dbReference type="EMBL" id="AYCK01020102">
    <property type="status" value="NOT_ANNOTATED_CDS"/>
    <property type="molecule type" value="Genomic_DNA"/>
</dbReference>
<dbReference type="InterPro" id="IPR001067">
    <property type="entry name" value="Nuc_translocat"/>
</dbReference>
<dbReference type="Gene3D" id="3.30.450.20">
    <property type="entry name" value="PAS domain"/>
    <property type="match status" value="2"/>
</dbReference>
<reference evidence="12" key="2">
    <citation type="submission" date="2025-08" db="UniProtKB">
        <authorList>
            <consortium name="Ensembl"/>
        </authorList>
    </citation>
    <scope>IDENTIFICATION</scope>
</reference>
<dbReference type="SMART" id="SM00091">
    <property type="entry name" value="PAS"/>
    <property type="match status" value="2"/>
</dbReference>
<organism evidence="12 13">
    <name type="scientific">Poecilia formosa</name>
    <name type="common">Amazon molly</name>
    <name type="synonym">Limia formosa</name>
    <dbReference type="NCBI Taxonomy" id="48698"/>
    <lineage>
        <taxon>Eukaryota</taxon>
        <taxon>Metazoa</taxon>
        <taxon>Chordata</taxon>
        <taxon>Craniata</taxon>
        <taxon>Vertebrata</taxon>
        <taxon>Euteleostomi</taxon>
        <taxon>Actinopterygii</taxon>
        <taxon>Neopterygii</taxon>
        <taxon>Teleostei</taxon>
        <taxon>Neoteleostei</taxon>
        <taxon>Acanthomorphata</taxon>
        <taxon>Ovalentaria</taxon>
        <taxon>Atherinomorphae</taxon>
        <taxon>Cyprinodontiformes</taxon>
        <taxon>Poeciliidae</taxon>
        <taxon>Poeciliinae</taxon>
        <taxon>Poecilia</taxon>
    </lineage>
</organism>
<feature type="domain" description="PAS" evidence="10">
    <location>
        <begin position="341"/>
        <end position="392"/>
    </location>
</feature>
<feature type="compositionally biased region" description="Basic and acidic residues" evidence="9">
    <location>
        <begin position="62"/>
        <end position="72"/>
    </location>
</feature>
<evidence type="ECO:0000256" key="9">
    <source>
        <dbReference type="SAM" id="MobiDB-lite"/>
    </source>
</evidence>
<name>A0A096MFA8_POEFO</name>
<keyword evidence="13" id="KW-1185">Reference proteome</keyword>
<dbReference type="NCBIfam" id="TIGR00229">
    <property type="entry name" value="sensory_box"/>
    <property type="match status" value="1"/>
</dbReference>
<dbReference type="CDD" id="cd00130">
    <property type="entry name" value="PAS"/>
    <property type="match status" value="2"/>
</dbReference>
<dbReference type="PROSITE" id="PS50112">
    <property type="entry name" value="PAS"/>
    <property type="match status" value="2"/>
</dbReference>
<feature type="region of interest" description="Disordered" evidence="9">
    <location>
        <begin position="571"/>
        <end position="591"/>
    </location>
</feature>
<keyword evidence="3" id="KW-0677">Repeat</keyword>
<dbReference type="FunFam" id="3.30.450.20:FF:000020">
    <property type="entry name" value="Aryl hydrocarbon receptor nuclear translocator 2"/>
    <property type="match status" value="1"/>
</dbReference>
<evidence type="ECO:0000259" key="10">
    <source>
        <dbReference type="PROSITE" id="PS50112"/>
    </source>
</evidence>
<dbReference type="PROSITE" id="PS50888">
    <property type="entry name" value="BHLH"/>
    <property type="match status" value="1"/>
</dbReference>
<evidence type="ECO:0000256" key="3">
    <source>
        <dbReference type="ARBA" id="ARBA00022737"/>
    </source>
</evidence>
<dbReference type="GO" id="GO:0046983">
    <property type="term" value="F:protein dimerization activity"/>
    <property type="evidence" value="ECO:0007669"/>
    <property type="project" value="InterPro"/>
</dbReference>
<accession>A0A096MFA8</accession>
<reference evidence="12" key="3">
    <citation type="submission" date="2025-09" db="UniProtKB">
        <authorList>
            <consortium name="Ensembl"/>
        </authorList>
    </citation>
    <scope>IDENTIFICATION</scope>
</reference>
<dbReference type="Pfam" id="PF14598">
    <property type="entry name" value="PAS_11"/>
    <property type="match status" value="1"/>
</dbReference>
<evidence type="ECO:0000256" key="7">
    <source>
        <dbReference type="ARBA" id="ARBA00023242"/>
    </source>
</evidence>
<dbReference type="GeneTree" id="ENSGT00940000158198"/>
<dbReference type="Pfam" id="PF00989">
    <property type="entry name" value="PAS"/>
    <property type="match status" value="1"/>
</dbReference>
<comment type="subcellular location">
    <subcellularLocation>
        <location evidence="1">Nucleus</location>
    </subcellularLocation>
</comment>
<dbReference type="CDD" id="cd18947">
    <property type="entry name" value="bHLH-PAS_ARNT"/>
    <property type="match status" value="1"/>
</dbReference>
<proteinExistence type="predicted"/>
<dbReference type="InterPro" id="IPR001610">
    <property type="entry name" value="PAC"/>
</dbReference>
<dbReference type="GO" id="GO:0005667">
    <property type="term" value="C:transcription regulator complex"/>
    <property type="evidence" value="ECO:0007669"/>
    <property type="project" value="InterPro"/>
</dbReference>
<evidence type="ECO:0000256" key="4">
    <source>
        <dbReference type="ARBA" id="ARBA00023015"/>
    </source>
</evidence>
<evidence type="ECO:0000256" key="1">
    <source>
        <dbReference type="ARBA" id="ARBA00004123"/>
    </source>
</evidence>
<dbReference type="Gene3D" id="4.10.280.10">
    <property type="entry name" value="Helix-loop-helix DNA-binding domain"/>
    <property type="match status" value="1"/>
</dbReference>
<keyword evidence="2" id="KW-0678">Repressor</keyword>
<feature type="region of interest" description="Disordered" evidence="9">
    <location>
        <begin position="1"/>
        <end position="75"/>
    </location>
</feature>
<dbReference type="EMBL" id="AYCK01020099">
    <property type="status" value="NOT_ANNOTATED_CDS"/>
    <property type="molecule type" value="Genomic_DNA"/>
</dbReference>
<feature type="compositionally biased region" description="Polar residues" evidence="9">
    <location>
        <begin position="512"/>
        <end position="537"/>
    </location>
</feature>
<dbReference type="GO" id="GO:0005634">
    <property type="term" value="C:nucleus"/>
    <property type="evidence" value="ECO:0007669"/>
    <property type="project" value="UniProtKB-SubCell"/>
</dbReference>
<evidence type="ECO:0000256" key="8">
    <source>
        <dbReference type="ARBA" id="ARBA00071057"/>
    </source>
</evidence>
<evidence type="ECO:0000256" key="6">
    <source>
        <dbReference type="ARBA" id="ARBA00023163"/>
    </source>
</evidence>
<protein>
    <recommendedName>
        <fullName evidence="8">Aryl hydrocarbon receptor nuclear translocator 2</fullName>
    </recommendedName>
</protein>
<evidence type="ECO:0000256" key="5">
    <source>
        <dbReference type="ARBA" id="ARBA00023125"/>
    </source>
</evidence>
<dbReference type="InterPro" id="IPR011598">
    <property type="entry name" value="bHLH_dom"/>
</dbReference>
<dbReference type="GO" id="GO:0003700">
    <property type="term" value="F:DNA-binding transcription factor activity"/>
    <property type="evidence" value="ECO:0007669"/>
    <property type="project" value="InterPro"/>
</dbReference>
<dbReference type="EMBL" id="AYCK01020101">
    <property type="status" value="NOT_ANNOTATED_CDS"/>
    <property type="molecule type" value="Genomic_DNA"/>
</dbReference>
<dbReference type="EMBL" id="AYCK01020100">
    <property type="status" value="NOT_ANNOTATED_CDS"/>
    <property type="molecule type" value="Genomic_DNA"/>
</dbReference>
<dbReference type="Pfam" id="PF00010">
    <property type="entry name" value="HLH"/>
    <property type="match status" value="1"/>
</dbReference>
<dbReference type="GO" id="GO:0003677">
    <property type="term" value="F:DNA binding"/>
    <property type="evidence" value="ECO:0007669"/>
    <property type="project" value="UniProtKB-KW"/>
</dbReference>
<dbReference type="InterPro" id="IPR036638">
    <property type="entry name" value="HLH_DNA-bd_sf"/>
</dbReference>
<dbReference type="FunFam" id="3.30.450.20:FF:000003">
    <property type="entry name" value="Aryl hydrocarbon receptor nuclear translocator 2"/>
    <property type="match status" value="1"/>
</dbReference>
<keyword evidence="7" id="KW-0539">Nucleus</keyword>
<evidence type="ECO:0000313" key="12">
    <source>
        <dbReference type="Ensembl" id="ENSPFOP00000030099.1"/>
    </source>
</evidence>
<dbReference type="GO" id="GO:0005737">
    <property type="term" value="C:cytoplasm"/>
    <property type="evidence" value="ECO:0007669"/>
    <property type="project" value="InterPro"/>
</dbReference>
<dbReference type="SUPFAM" id="SSF47459">
    <property type="entry name" value="HLH, helix-loop-helix DNA-binding domain"/>
    <property type="match status" value="1"/>
</dbReference>
<dbReference type="InterPro" id="IPR035965">
    <property type="entry name" value="PAS-like_dom_sf"/>
</dbReference>
<dbReference type="InterPro" id="IPR013767">
    <property type="entry name" value="PAS_fold"/>
</dbReference>
<evidence type="ECO:0000259" key="11">
    <source>
        <dbReference type="PROSITE" id="PS50888"/>
    </source>
</evidence>
<dbReference type="EMBL" id="AYCK01020108">
    <property type="status" value="NOT_ANNOTATED_CDS"/>
    <property type="molecule type" value="Genomic_DNA"/>
</dbReference>